<dbReference type="InterPro" id="IPR011335">
    <property type="entry name" value="Restrct_endonuc-II-like"/>
</dbReference>
<sequence>MAKWRQQKGKDGEVYTAEVLKKKGWKILVMGYRTPFGEIDLVCEDQEEIVFVEVKTRTSTEFGYPEEAVTPAKVRHMQKSAHWILQKEQWMDRHWRLDVVAIIIKVPGHYEHHHIFSIDTHGQSW</sequence>
<dbReference type="CDD" id="cd20736">
    <property type="entry name" value="PoNe_Nuclease"/>
    <property type="match status" value="1"/>
</dbReference>
<dbReference type="Pfam" id="PF02021">
    <property type="entry name" value="UPF0102"/>
    <property type="match status" value="1"/>
</dbReference>
<proteinExistence type="inferred from homology"/>
<evidence type="ECO:0000256" key="2">
    <source>
        <dbReference type="HAMAP-Rule" id="MF_00048"/>
    </source>
</evidence>
<dbReference type="Proteomes" id="UP000034705">
    <property type="component" value="Unassembled WGS sequence"/>
</dbReference>
<dbReference type="PANTHER" id="PTHR34039:SF1">
    <property type="entry name" value="UPF0102 PROTEIN YRAN"/>
    <property type="match status" value="1"/>
</dbReference>
<dbReference type="Gene3D" id="3.40.1350.10">
    <property type="match status" value="1"/>
</dbReference>
<dbReference type="GO" id="GO:0003676">
    <property type="term" value="F:nucleic acid binding"/>
    <property type="evidence" value="ECO:0007669"/>
    <property type="project" value="InterPro"/>
</dbReference>
<comment type="similarity">
    <text evidence="1 2">Belongs to the UPF0102 family.</text>
</comment>
<dbReference type="NCBIfam" id="NF009150">
    <property type="entry name" value="PRK12497.1-3"/>
    <property type="match status" value="1"/>
</dbReference>
<dbReference type="InterPro" id="IPR011856">
    <property type="entry name" value="tRNA_endonuc-like_dom_sf"/>
</dbReference>
<dbReference type="HAMAP" id="MF_00048">
    <property type="entry name" value="UPF0102"/>
    <property type="match status" value="1"/>
</dbReference>
<protein>
    <recommendedName>
        <fullName evidence="2">UPF0102 protein UX45_C0027G0006</fullName>
    </recommendedName>
</protein>
<accession>A0A0G1PFU5</accession>
<organism evidence="3 4">
    <name type="scientific">Candidatus Uhrbacteria bacterium GW2011_GWF2_46_218</name>
    <dbReference type="NCBI Taxonomy" id="1619001"/>
    <lineage>
        <taxon>Bacteria</taxon>
        <taxon>Candidatus Uhriibacteriota</taxon>
    </lineage>
</organism>
<dbReference type="PANTHER" id="PTHR34039">
    <property type="entry name" value="UPF0102 PROTEIN YRAN"/>
    <property type="match status" value="1"/>
</dbReference>
<comment type="caution">
    <text evidence="3">The sequence shown here is derived from an EMBL/GenBank/DDBJ whole genome shotgun (WGS) entry which is preliminary data.</text>
</comment>
<evidence type="ECO:0000313" key="3">
    <source>
        <dbReference type="EMBL" id="KKU31552.1"/>
    </source>
</evidence>
<evidence type="ECO:0000256" key="1">
    <source>
        <dbReference type="ARBA" id="ARBA00006738"/>
    </source>
</evidence>
<dbReference type="SUPFAM" id="SSF52980">
    <property type="entry name" value="Restriction endonuclease-like"/>
    <property type="match status" value="1"/>
</dbReference>
<dbReference type="InterPro" id="IPR003509">
    <property type="entry name" value="UPF0102_YraN-like"/>
</dbReference>
<dbReference type="AlphaFoldDB" id="A0A0G1PFU5"/>
<dbReference type="NCBIfam" id="TIGR00252">
    <property type="entry name" value="YraN family protein"/>
    <property type="match status" value="1"/>
</dbReference>
<evidence type="ECO:0000313" key="4">
    <source>
        <dbReference type="Proteomes" id="UP000034705"/>
    </source>
</evidence>
<name>A0A0G1PFU5_9BACT</name>
<reference evidence="3 4" key="1">
    <citation type="journal article" date="2015" name="Nature">
        <title>rRNA introns, odd ribosomes, and small enigmatic genomes across a large radiation of phyla.</title>
        <authorList>
            <person name="Brown C.T."/>
            <person name="Hug L.A."/>
            <person name="Thomas B.C."/>
            <person name="Sharon I."/>
            <person name="Castelle C.J."/>
            <person name="Singh A."/>
            <person name="Wilkins M.J."/>
            <person name="Williams K.H."/>
            <person name="Banfield J.F."/>
        </authorList>
    </citation>
    <scope>NUCLEOTIDE SEQUENCE [LARGE SCALE GENOMIC DNA]</scope>
</reference>
<dbReference type="EMBL" id="LCMG01000027">
    <property type="protein sequence ID" value="KKU31552.1"/>
    <property type="molecule type" value="Genomic_DNA"/>
</dbReference>
<gene>
    <name evidence="3" type="ORF">UX45_C0027G0006</name>
</gene>